<comment type="caution">
    <text evidence="1">The sequence shown here is derived from an EMBL/GenBank/DDBJ whole genome shotgun (WGS) entry which is preliminary data.</text>
</comment>
<organism evidence="1 2">
    <name type="scientific">Roseimicrobium gellanilyticum</name>
    <dbReference type="NCBI Taxonomy" id="748857"/>
    <lineage>
        <taxon>Bacteria</taxon>
        <taxon>Pseudomonadati</taxon>
        <taxon>Verrucomicrobiota</taxon>
        <taxon>Verrucomicrobiia</taxon>
        <taxon>Verrucomicrobiales</taxon>
        <taxon>Verrucomicrobiaceae</taxon>
        <taxon>Roseimicrobium</taxon>
    </lineage>
</organism>
<protein>
    <submittedName>
        <fullName evidence="1">Uncharacterized protein</fullName>
    </submittedName>
</protein>
<dbReference type="Proteomes" id="UP000253426">
    <property type="component" value="Unassembled WGS sequence"/>
</dbReference>
<dbReference type="RefSeq" id="WP_113956493.1">
    <property type="nucleotide sequence ID" value="NZ_QNRR01000001.1"/>
</dbReference>
<evidence type="ECO:0000313" key="1">
    <source>
        <dbReference type="EMBL" id="RBP47568.1"/>
    </source>
</evidence>
<accession>A0A366HW97</accession>
<sequence length="343" mass="39657">MLVELEYPVAKNVLRSLKVIVHSYAVDHLLADAQEAYRVYELMSIRRPGDIIHYIGIEPVEVTEYTLSRCLEKKPKEEPKTVVSLATFDGFFIAAWDDTEPEDGCWLHFRKSARFHDHLRSLFERVRAAQEALRSGSDPLIRHVIHLMETSSHSWDNSPDAPWWRTPSHYDSRTRPLRTLEYYAKLTELLARPDITSVRLYMHDDYQTERLVCTEQRVRASATGQITFEALPICMFANRIPASPGWGEKIMAFHEGTGYGMLVIVEDPGEAAYIKRMAEERERCEKYLLFHAGAPDITGYRRTDGPGWTLLEDLTDHRHHRVCGERMIADFVQTELKKAGRRP</sequence>
<gene>
    <name evidence="1" type="ORF">DES53_101365</name>
</gene>
<reference evidence="1 2" key="1">
    <citation type="submission" date="2018-06" db="EMBL/GenBank/DDBJ databases">
        <title>Genomic Encyclopedia of Type Strains, Phase IV (KMG-IV): sequencing the most valuable type-strain genomes for metagenomic binning, comparative biology and taxonomic classification.</title>
        <authorList>
            <person name="Goeker M."/>
        </authorList>
    </citation>
    <scope>NUCLEOTIDE SEQUENCE [LARGE SCALE GENOMIC DNA]</scope>
    <source>
        <strain evidence="1 2">DSM 25532</strain>
    </source>
</reference>
<name>A0A366HW97_9BACT</name>
<dbReference type="OrthoDB" id="9181659at2"/>
<dbReference type="AlphaFoldDB" id="A0A366HW97"/>
<evidence type="ECO:0000313" key="2">
    <source>
        <dbReference type="Proteomes" id="UP000253426"/>
    </source>
</evidence>
<dbReference type="EMBL" id="QNRR01000001">
    <property type="protein sequence ID" value="RBP47568.1"/>
    <property type="molecule type" value="Genomic_DNA"/>
</dbReference>
<proteinExistence type="predicted"/>
<keyword evidence="2" id="KW-1185">Reference proteome</keyword>